<name>A0A1Y3EY39_9BILA</name>
<dbReference type="AlphaFoldDB" id="A0A1Y3EY39"/>
<accession>A0A1Y3EY39</accession>
<evidence type="ECO:0000313" key="4">
    <source>
        <dbReference type="Proteomes" id="UP000243006"/>
    </source>
</evidence>
<dbReference type="EMBL" id="LVZM01002834">
    <property type="protein sequence ID" value="OUC48359.1"/>
    <property type="molecule type" value="Genomic_DNA"/>
</dbReference>
<keyword evidence="1" id="KW-1015">Disulfide bond</keyword>
<reference evidence="3 4" key="1">
    <citation type="submission" date="2015-04" db="EMBL/GenBank/DDBJ databases">
        <title>Draft genome of the roundworm Trichinella nativa.</title>
        <authorList>
            <person name="Mitreva M."/>
        </authorList>
    </citation>
    <scope>NUCLEOTIDE SEQUENCE [LARGE SCALE GENOMIC DNA]</scope>
    <source>
        <strain evidence="3 4">ISS45</strain>
    </source>
</reference>
<organism evidence="3 4">
    <name type="scientific">Trichinella nativa</name>
    <dbReference type="NCBI Taxonomy" id="6335"/>
    <lineage>
        <taxon>Eukaryota</taxon>
        <taxon>Metazoa</taxon>
        <taxon>Ecdysozoa</taxon>
        <taxon>Nematoda</taxon>
        <taxon>Enoplea</taxon>
        <taxon>Dorylaimia</taxon>
        <taxon>Trichinellida</taxon>
        <taxon>Trichinellidae</taxon>
        <taxon>Trichinella</taxon>
    </lineage>
</organism>
<evidence type="ECO:0000313" key="3">
    <source>
        <dbReference type="EMBL" id="OUC48359.1"/>
    </source>
</evidence>
<sequence>LSPTSNSPSRIVVFPRLLSSQWSARSRIKRGAGATPDSCLYALDNFGAPLLFNVTRQDNLVGNLLAPNFIVQHLSANYTWADELDHTLHNCLYNGDVLVDEKPIRGAVRLLNLCQGMYGTVELNDGTYFIEPLNTANNENGSSSTATITPTASLLLHSRPHLLYKSAPANFNDQYPEETGHTGSTCRFIFLQRILFHSASLKPFSLIYSEIIAFCEKAVFEEQRKQYAHPEKKH</sequence>
<dbReference type="Proteomes" id="UP000243006">
    <property type="component" value="Unassembled WGS sequence"/>
</dbReference>
<dbReference type="InterPro" id="IPR002870">
    <property type="entry name" value="Peptidase_M12B_N"/>
</dbReference>
<protein>
    <submittedName>
        <fullName evidence="3">Reprolysin family propeptide</fullName>
    </submittedName>
</protein>
<feature type="non-terminal residue" evidence="3">
    <location>
        <position position="1"/>
    </location>
</feature>
<evidence type="ECO:0000259" key="2">
    <source>
        <dbReference type="Pfam" id="PF01562"/>
    </source>
</evidence>
<evidence type="ECO:0000256" key="1">
    <source>
        <dbReference type="ARBA" id="ARBA00023157"/>
    </source>
</evidence>
<comment type="caution">
    <text evidence="3">The sequence shown here is derived from an EMBL/GenBank/DDBJ whole genome shotgun (WGS) entry which is preliminary data.</text>
</comment>
<gene>
    <name evidence="3" type="ORF">D917_06200</name>
</gene>
<feature type="domain" description="Peptidase M12B propeptide" evidence="2">
    <location>
        <begin position="12"/>
        <end position="97"/>
    </location>
</feature>
<proteinExistence type="predicted"/>
<dbReference type="Pfam" id="PF01562">
    <property type="entry name" value="Pep_M12B_propep"/>
    <property type="match status" value="1"/>
</dbReference>